<dbReference type="EC" id="1.14.-.-" evidence="2"/>
<dbReference type="PANTHER" id="PTHR37811:SF2">
    <property type="entry name" value="ABM DOMAIN-CONTAINING PROTEIN"/>
    <property type="match status" value="1"/>
</dbReference>
<dbReference type="Pfam" id="PF03992">
    <property type="entry name" value="ABM"/>
    <property type="match status" value="1"/>
</dbReference>
<comment type="caution">
    <text evidence="2">The sequence shown here is derived from an EMBL/GenBank/DDBJ whole genome shotgun (WGS) entry which is preliminary data.</text>
</comment>
<dbReference type="Proteomes" id="UP001172778">
    <property type="component" value="Unassembled WGS sequence"/>
</dbReference>
<dbReference type="InterPro" id="IPR007138">
    <property type="entry name" value="ABM_dom"/>
</dbReference>
<organism evidence="2 3">
    <name type="scientific">Parachitinimonas caeni</name>
    <dbReference type="NCBI Taxonomy" id="3031301"/>
    <lineage>
        <taxon>Bacteria</taxon>
        <taxon>Pseudomonadati</taxon>
        <taxon>Pseudomonadota</taxon>
        <taxon>Betaproteobacteria</taxon>
        <taxon>Neisseriales</taxon>
        <taxon>Chitinibacteraceae</taxon>
        <taxon>Parachitinimonas</taxon>
    </lineage>
</organism>
<evidence type="ECO:0000313" key="3">
    <source>
        <dbReference type="Proteomes" id="UP001172778"/>
    </source>
</evidence>
<dbReference type="PANTHER" id="PTHR37811">
    <property type="entry name" value="BLL5343 PROTEIN"/>
    <property type="match status" value="1"/>
</dbReference>
<feature type="domain" description="ABM" evidence="1">
    <location>
        <begin position="13"/>
        <end position="100"/>
    </location>
</feature>
<dbReference type="Gene3D" id="3.30.70.100">
    <property type="match status" value="1"/>
</dbReference>
<keyword evidence="2" id="KW-0503">Monooxygenase</keyword>
<gene>
    <name evidence="2" type="ORF">PZA18_17245</name>
</gene>
<evidence type="ECO:0000259" key="1">
    <source>
        <dbReference type="PROSITE" id="PS51725"/>
    </source>
</evidence>
<reference evidence="2" key="1">
    <citation type="submission" date="2023-03" db="EMBL/GenBank/DDBJ databases">
        <title>Chitinimonas shenzhenensis gen. nov., sp. nov., a novel member of family Burkholderiaceae isolated from activated sludge collected in Shen Zhen, China.</title>
        <authorList>
            <person name="Wang X."/>
        </authorList>
    </citation>
    <scope>NUCLEOTIDE SEQUENCE</scope>
    <source>
        <strain evidence="2">DQS-5</strain>
    </source>
</reference>
<keyword evidence="3" id="KW-1185">Reference proteome</keyword>
<dbReference type="GO" id="GO:0004497">
    <property type="term" value="F:monooxygenase activity"/>
    <property type="evidence" value="ECO:0007669"/>
    <property type="project" value="UniProtKB-KW"/>
</dbReference>
<dbReference type="PROSITE" id="PS51725">
    <property type="entry name" value="ABM"/>
    <property type="match status" value="1"/>
</dbReference>
<name>A0ABT7E4G7_9NEIS</name>
<evidence type="ECO:0000313" key="2">
    <source>
        <dbReference type="EMBL" id="MDK2125802.1"/>
    </source>
</evidence>
<proteinExistence type="predicted"/>
<keyword evidence="2" id="KW-0560">Oxidoreductase</keyword>
<dbReference type="InterPro" id="IPR052936">
    <property type="entry name" value="Jasmonate_Hydroxylase-like"/>
</dbReference>
<dbReference type="SUPFAM" id="SSF54909">
    <property type="entry name" value="Dimeric alpha+beta barrel"/>
    <property type="match status" value="1"/>
</dbReference>
<dbReference type="InterPro" id="IPR011008">
    <property type="entry name" value="Dimeric_a/b-barrel"/>
</dbReference>
<protein>
    <submittedName>
        <fullName evidence="2">Antibiotic biosynthesis monooxygenase</fullName>
        <ecNumber evidence="2">1.14.-.-</ecNumber>
    </submittedName>
</protein>
<sequence>MSPMFANTPKPPYYAVIFTNQRAATDPEGYGLTAERMVELAAQQPGFLGVESVRGADGFGITVSYWESEAAIAGWKAHAEHQIARENGRGRWYRAFTTRVAKVERAYSFDTERLDTSTAPSEESSQQ</sequence>
<dbReference type="EMBL" id="JARRAF010000024">
    <property type="protein sequence ID" value="MDK2125802.1"/>
    <property type="molecule type" value="Genomic_DNA"/>
</dbReference>
<accession>A0ABT7E4G7</accession>